<dbReference type="AlphaFoldDB" id="A0A1W0A6N3"/>
<proteinExistence type="predicted"/>
<evidence type="ECO:0000313" key="1">
    <source>
        <dbReference type="EMBL" id="OQS05954.1"/>
    </source>
</evidence>
<accession>A0A1W0A6N3</accession>
<protein>
    <submittedName>
        <fullName evidence="1">Uncharacterized protein</fullName>
    </submittedName>
</protein>
<comment type="caution">
    <text evidence="1">The sequence shown here is derived from an EMBL/GenBank/DDBJ whole genome shotgun (WGS) entry which is preliminary data.</text>
</comment>
<evidence type="ECO:0000313" key="2">
    <source>
        <dbReference type="Proteomes" id="UP000243217"/>
    </source>
</evidence>
<name>A0A1W0A6N3_9STRA</name>
<organism evidence="1 2">
    <name type="scientific">Thraustotheca clavata</name>
    <dbReference type="NCBI Taxonomy" id="74557"/>
    <lineage>
        <taxon>Eukaryota</taxon>
        <taxon>Sar</taxon>
        <taxon>Stramenopiles</taxon>
        <taxon>Oomycota</taxon>
        <taxon>Saprolegniomycetes</taxon>
        <taxon>Saprolegniales</taxon>
        <taxon>Achlyaceae</taxon>
        <taxon>Thraustotheca</taxon>
    </lineage>
</organism>
<keyword evidence="2" id="KW-1185">Reference proteome</keyword>
<sequence>MYCDLTRSDRNEWRKELRKNTGVVVDDLTAGPLLNISTSPVSSFLSEDRPDVRGLEIGTEVARGGSLSAGFGGVLAAALRKSSNRWALDCPGMVELYGGFS</sequence>
<dbReference type="Proteomes" id="UP000243217">
    <property type="component" value="Unassembled WGS sequence"/>
</dbReference>
<dbReference type="EMBL" id="JNBS01000399">
    <property type="protein sequence ID" value="OQS05954.1"/>
    <property type="molecule type" value="Genomic_DNA"/>
</dbReference>
<gene>
    <name evidence="1" type="ORF">THRCLA_20486</name>
</gene>
<reference evidence="1 2" key="1">
    <citation type="journal article" date="2014" name="Genome Biol. Evol.">
        <title>The secreted proteins of Achlya hypogyna and Thraustotheca clavata identify the ancestral oomycete secretome and reveal gene acquisitions by horizontal gene transfer.</title>
        <authorList>
            <person name="Misner I."/>
            <person name="Blouin N."/>
            <person name="Leonard G."/>
            <person name="Richards T.A."/>
            <person name="Lane C.E."/>
        </authorList>
    </citation>
    <scope>NUCLEOTIDE SEQUENCE [LARGE SCALE GENOMIC DNA]</scope>
    <source>
        <strain evidence="1 2">ATCC 34112</strain>
    </source>
</reference>